<evidence type="ECO:0000256" key="8">
    <source>
        <dbReference type="ARBA" id="ARBA00023180"/>
    </source>
</evidence>
<evidence type="ECO:0000256" key="7">
    <source>
        <dbReference type="ARBA" id="ARBA00023157"/>
    </source>
</evidence>
<dbReference type="PROSITE" id="PS00018">
    <property type="entry name" value="EF_HAND_1"/>
    <property type="match status" value="1"/>
</dbReference>
<dbReference type="InterPro" id="IPR021520">
    <property type="entry name" value="Stealth_CR2"/>
</dbReference>
<keyword evidence="7" id="KW-1015">Disulfide bond</keyword>
<evidence type="ECO:0000256" key="1">
    <source>
        <dbReference type="ARBA" id="ARBA00007583"/>
    </source>
</evidence>
<dbReference type="PANTHER" id="PTHR24045:SF0">
    <property type="entry name" value="N-ACETYLGLUCOSAMINE-1-PHOSPHOTRANSFERASE SUBUNITS ALPHA_BETA"/>
    <property type="match status" value="1"/>
</dbReference>
<keyword evidence="2" id="KW-0808">Transferase</keyword>
<evidence type="ECO:0000259" key="12">
    <source>
        <dbReference type="PROSITE" id="PS50258"/>
    </source>
</evidence>
<dbReference type="InterPro" id="IPR035993">
    <property type="entry name" value="Notch-like_dom_sf"/>
</dbReference>
<dbReference type="Gene3D" id="3.30.300.320">
    <property type="match status" value="1"/>
</dbReference>
<dbReference type="InterPro" id="IPR031357">
    <property type="entry name" value="Stealth_CR3"/>
</dbReference>
<evidence type="ECO:0000256" key="10">
    <source>
        <dbReference type="SAM" id="Phobius"/>
    </source>
</evidence>
<keyword evidence="3 10" id="KW-0812">Transmembrane</keyword>
<dbReference type="PANTHER" id="PTHR24045">
    <property type="match status" value="1"/>
</dbReference>
<evidence type="ECO:0000256" key="4">
    <source>
        <dbReference type="ARBA" id="ARBA00022737"/>
    </source>
</evidence>
<reference evidence="13 14" key="1">
    <citation type="journal article" date="2018" name="J. Allergy Clin. Immunol.">
        <title>High-quality assembly of Dermatophagoides pteronyssinus genome and transcriptome reveals a wide range of novel allergens.</title>
        <authorList>
            <person name="Liu X.Y."/>
            <person name="Yang K.Y."/>
            <person name="Wang M.Q."/>
            <person name="Kwok J.S."/>
            <person name="Zeng X."/>
            <person name="Yang Z."/>
            <person name="Xiao X.J."/>
            <person name="Lau C.P."/>
            <person name="Li Y."/>
            <person name="Huang Z.M."/>
            <person name="Ba J.G."/>
            <person name="Yim A.K."/>
            <person name="Ouyang C.Y."/>
            <person name="Ngai S.M."/>
            <person name="Chan T.F."/>
            <person name="Leung E.L."/>
            <person name="Liu L."/>
            <person name="Liu Z.G."/>
            <person name="Tsui S.K."/>
        </authorList>
    </citation>
    <scope>NUCLEOTIDE SEQUENCE [LARGE SCALE GENOMIC DNA]</scope>
    <source>
        <strain evidence="13">Derp</strain>
    </source>
</reference>
<dbReference type="InterPro" id="IPR031358">
    <property type="entry name" value="Stealth_CR1"/>
</dbReference>
<dbReference type="SMART" id="SM00004">
    <property type="entry name" value="NL"/>
    <property type="match status" value="1"/>
</dbReference>
<feature type="transmembrane region" description="Helical" evidence="10">
    <location>
        <begin position="25"/>
        <end position="50"/>
    </location>
</feature>
<evidence type="ECO:0000313" key="13">
    <source>
        <dbReference type="EMBL" id="KAH9424202.1"/>
    </source>
</evidence>
<dbReference type="InterPro" id="IPR018247">
    <property type="entry name" value="EF_Hand_1_Ca_BS"/>
</dbReference>
<comment type="caution">
    <text evidence="13">The sequence shown here is derived from an EMBL/GenBank/DDBJ whole genome shotgun (WGS) entry which is preliminary data.</text>
</comment>
<sequence>MLFFNFRRFCKHHQQQRRRQQQRFIFIYSYGWLKIVTILFFLLVSLYIVIDIFLINNNLFELVPLKSITNIDDIQKNSQFDNNVVNVNVDVDVVYTWVNGSDPNLFHSLFNQTNQLFINELSQSCTAAAAAPVCDDHYSYCIHLPIVIVRPKIITRTNNFPMKNVIRFEHDNTLSDNNSNYTLLFFSNIKYVREFYSDCIRIIDGTIYKFSPTFIMSTNDQNNSTIKLDSLLMLRTKITSLNNQQNHDPLFKYLDFIERSDFQFLNLSLNENLTKIYLYTKLNPKINITNIITKLKSLTDFELHYPINLQITDHLFFKRQLQTNENIAKNRFFDNDELKYSLRSLHQYAPWIRYIYIVTNGQIPNWLNLEHPKIRIITHQEIFVNQSHLPTFSSSAIESHIHRIKNLSKYFLYFNDDIILGKSIFLDDFFTKSRGFRIYLSWPVPNCASGCPLNWLNDGFCDKACNSSRCLWDGGDCLNNTTMQTQTQQSNNNEINQKSNVRPFYCATNCITNWLGDSSCDQVCNNTDCAFDMADCGVDNFQQFYQIIIEIDKYEYYYPSNASIIYLNFTKLNDYRYDSRSFPIKIIDISYNVSFIHSAVLNEHYRILTLMFEQNIVKGDLNLNLTASFRKKIFNFNIFIHCDVMITKTLINYTSSSPSFFNLSLMINEEKLRYSNILEERKRRRYSKHHSTISCGNDLQDISDEISWKFHKIDNHQGFDYEQKKFYSKVKSLYHQLICDANSNLNEMKEKLSEYFQKNSDEFVRFRSRKLLDAYADSLIYVNHIYNKEFGIEVRKVPAHMAHFMDRDIMFRLHDRFGDEFEKTSSHKIRNSFDMQLAFAYYYFLMSETKDVSFEQIITSYDIDHSGTLNRNELQTLALQIYHRNNASNELQNHLKECCTSCDWINDTQSMNSINLNIEILQKCSSLMEHVVNKFGRIKVNKYEIINDDDVAFKMLRSNRTLLEMELDELRIKRKKFICLNDNFDHDNHDIKEKKELNNILNNFYLSLFPYPSPFELNEHFQNPFLHIDQYRKWKNHNNWIYDNFFKLFFTFNTMLIILILLLFKLINRYRFN</sequence>
<dbReference type="InterPro" id="IPR000800">
    <property type="entry name" value="Notch_dom"/>
</dbReference>
<organism evidence="13 14">
    <name type="scientific">Dermatophagoides pteronyssinus</name>
    <name type="common">European house dust mite</name>
    <dbReference type="NCBI Taxonomy" id="6956"/>
    <lineage>
        <taxon>Eukaryota</taxon>
        <taxon>Metazoa</taxon>
        <taxon>Ecdysozoa</taxon>
        <taxon>Arthropoda</taxon>
        <taxon>Chelicerata</taxon>
        <taxon>Arachnida</taxon>
        <taxon>Acari</taxon>
        <taxon>Acariformes</taxon>
        <taxon>Sarcoptiformes</taxon>
        <taxon>Astigmata</taxon>
        <taxon>Psoroptidia</taxon>
        <taxon>Analgoidea</taxon>
        <taxon>Pyroglyphidae</taxon>
        <taxon>Dermatophagoidinae</taxon>
        <taxon>Dermatophagoides</taxon>
    </lineage>
</organism>
<dbReference type="PROSITE" id="PS50222">
    <property type="entry name" value="EF_HAND_2"/>
    <property type="match status" value="1"/>
</dbReference>
<dbReference type="SUPFAM" id="SSF90193">
    <property type="entry name" value="Notch domain"/>
    <property type="match status" value="1"/>
</dbReference>
<dbReference type="Proteomes" id="UP000887458">
    <property type="component" value="Unassembled WGS sequence"/>
</dbReference>
<evidence type="ECO:0008006" key="15">
    <source>
        <dbReference type="Google" id="ProtNLM"/>
    </source>
</evidence>
<dbReference type="Pfam" id="PF11380">
    <property type="entry name" value="Stealth_CR2"/>
    <property type="match status" value="1"/>
</dbReference>
<dbReference type="InterPro" id="IPR002048">
    <property type="entry name" value="EF_hand_dom"/>
</dbReference>
<feature type="domain" description="EF-hand" evidence="11">
    <location>
        <begin position="849"/>
        <end position="884"/>
    </location>
</feature>
<evidence type="ECO:0000256" key="2">
    <source>
        <dbReference type="ARBA" id="ARBA00022679"/>
    </source>
</evidence>
<evidence type="ECO:0000256" key="9">
    <source>
        <dbReference type="ARBA" id="ARBA00046288"/>
    </source>
</evidence>
<keyword evidence="6 10" id="KW-0472">Membrane</keyword>
<dbReference type="Pfam" id="PF17102">
    <property type="entry name" value="Stealth_CR3"/>
    <property type="match status" value="1"/>
</dbReference>
<feature type="domain" description="LNR" evidence="12">
    <location>
        <begin position="447"/>
        <end position="482"/>
    </location>
</feature>
<dbReference type="Pfam" id="PF17101">
    <property type="entry name" value="Stealth_CR1"/>
    <property type="match status" value="1"/>
</dbReference>
<reference evidence="13 14" key="2">
    <citation type="journal article" date="2022" name="Mol. Biol. Evol.">
        <title>Comparative Genomics Reveals Insights into the Divergent Evolution of Astigmatic Mites and Household Pest Adaptations.</title>
        <authorList>
            <person name="Xiong Q."/>
            <person name="Wan A.T."/>
            <person name="Liu X."/>
            <person name="Fung C.S."/>
            <person name="Xiao X."/>
            <person name="Malainual N."/>
            <person name="Hou J."/>
            <person name="Wang L."/>
            <person name="Wang M."/>
            <person name="Yang K.Y."/>
            <person name="Cui Y."/>
            <person name="Leung E.L."/>
            <person name="Nong W."/>
            <person name="Shin S.K."/>
            <person name="Au S.W."/>
            <person name="Jeong K.Y."/>
            <person name="Chew F.T."/>
            <person name="Hui J.H."/>
            <person name="Leung T.F."/>
            <person name="Tungtrongchitr A."/>
            <person name="Zhong N."/>
            <person name="Liu Z."/>
            <person name="Tsui S.K."/>
        </authorList>
    </citation>
    <scope>NUCLEOTIDE SEQUENCE [LARGE SCALE GENOMIC DNA]</scope>
    <source>
        <strain evidence="13">Derp</strain>
    </source>
</reference>
<proteinExistence type="inferred from homology"/>
<keyword evidence="8" id="KW-0325">Glycoprotein</keyword>
<feature type="transmembrane region" description="Helical" evidence="10">
    <location>
        <begin position="1045"/>
        <end position="1067"/>
    </location>
</feature>
<evidence type="ECO:0000259" key="11">
    <source>
        <dbReference type="PROSITE" id="PS50222"/>
    </source>
</evidence>
<protein>
    <recommendedName>
        <fullName evidence="15">N-acetylglucosamine-1-phosphotransferase subunits alpha/beta-like</fullName>
    </recommendedName>
</protein>
<dbReference type="Pfam" id="PF17103">
    <property type="entry name" value="Stealth_CR4"/>
    <property type="match status" value="1"/>
</dbReference>
<dbReference type="Pfam" id="PF00066">
    <property type="entry name" value="Notch"/>
    <property type="match status" value="1"/>
</dbReference>
<keyword evidence="5 10" id="KW-1133">Transmembrane helix</keyword>
<evidence type="ECO:0000256" key="3">
    <source>
        <dbReference type="ARBA" id="ARBA00022692"/>
    </source>
</evidence>
<dbReference type="PROSITE" id="PS50258">
    <property type="entry name" value="LNR"/>
    <property type="match status" value="1"/>
</dbReference>
<dbReference type="EMBL" id="NJHN03000029">
    <property type="protein sequence ID" value="KAH9424202.1"/>
    <property type="molecule type" value="Genomic_DNA"/>
</dbReference>
<evidence type="ECO:0000256" key="6">
    <source>
        <dbReference type="ARBA" id="ARBA00023136"/>
    </source>
</evidence>
<evidence type="ECO:0000313" key="14">
    <source>
        <dbReference type="Proteomes" id="UP000887458"/>
    </source>
</evidence>
<dbReference type="InterPro" id="IPR047141">
    <property type="entry name" value="Stealth"/>
</dbReference>
<name>A0ABQ8JNX3_DERPT</name>
<dbReference type="InterPro" id="IPR031356">
    <property type="entry name" value="Stealth_CR4"/>
</dbReference>
<comment type="subcellular location">
    <subcellularLocation>
        <location evidence="9">Endomembrane system</location>
        <topology evidence="9">Single-pass type I membrane protein</topology>
    </subcellularLocation>
</comment>
<keyword evidence="4" id="KW-0677">Repeat</keyword>
<comment type="similarity">
    <text evidence="1">Belongs to the stealth family.</text>
</comment>
<keyword evidence="14" id="KW-1185">Reference proteome</keyword>
<evidence type="ECO:0000256" key="5">
    <source>
        <dbReference type="ARBA" id="ARBA00022989"/>
    </source>
</evidence>
<accession>A0ABQ8JNX3</accession>
<gene>
    <name evidence="13" type="ORF">DERP_004384</name>
</gene>